<proteinExistence type="predicted"/>
<dbReference type="Gene3D" id="1.10.10.750">
    <property type="entry name" value="Ypt/Rab-GAP domain of gyp1p, domain 1"/>
    <property type="match status" value="1"/>
</dbReference>
<dbReference type="Proteomes" id="UP000053605">
    <property type="component" value="Unassembled WGS sequence"/>
</dbReference>
<dbReference type="SMART" id="SM00568">
    <property type="entry name" value="GRAM"/>
    <property type="match status" value="2"/>
</dbReference>
<dbReference type="SUPFAM" id="SSF47473">
    <property type="entry name" value="EF-hand"/>
    <property type="match status" value="1"/>
</dbReference>
<dbReference type="PhylomeDB" id="A0A091VWJ1"/>
<dbReference type="InterPro" id="IPR011992">
    <property type="entry name" value="EF-hand-dom_pair"/>
</dbReference>
<protein>
    <recommendedName>
        <fullName evidence="9">TBC1 domain family member 9B</fullName>
    </recommendedName>
</protein>
<dbReference type="CDD" id="cd13354">
    <property type="entry name" value="PH-GRAM2_TCB1D9_TCB1D9B"/>
    <property type="match status" value="1"/>
</dbReference>
<dbReference type="InterPro" id="IPR036017">
    <property type="entry name" value="TCB1D9/TCB1D9B_PH-GRAM2"/>
</dbReference>
<dbReference type="InterPro" id="IPR036014">
    <property type="entry name" value="TCB1D9/TCB1D9B_PH-GRAM1"/>
</dbReference>
<dbReference type="PROSITE" id="PS50086">
    <property type="entry name" value="TBC_RABGAP"/>
    <property type="match status" value="1"/>
</dbReference>
<keyword evidence="5" id="KW-0677">Repeat</keyword>
<dbReference type="PROSITE" id="PS50222">
    <property type="entry name" value="EF_HAND_2"/>
    <property type="match status" value="1"/>
</dbReference>
<accession>A0A091VWJ1</accession>
<evidence type="ECO:0000256" key="1">
    <source>
        <dbReference type="ARBA" id="ARBA00004167"/>
    </source>
</evidence>
<evidence type="ECO:0000256" key="7">
    <source>
        <dbReference type="ARBA" id="ARBA00023136"/>
    </source>
</evidence>
<sequence>LLGLLVGTLDVVLDSSARVAPYRILHQTQDSQVYWAVACGSSRKEITKHWEWLENNLLQTLSIFDNEEDITTFVKGKIHGIIAEENKNEQPQSEEDPGKFKEAELKMRKQFGMPEVEKLVNYYSCSYWKGRVPRQGWLYLTVNHLCFYSFLLGKEVTLVIQWVDVTQLEKNATLLFPECIKVSTRDNELYFSMFLNINETFKLMEQLANIAMRQLLDNESFLQDKSLPKPRKPLKNISALKRDLDARAKNECYRATFRLPKDECLDGHTDCTLWTPFNKMHIPGQMFVSNNYICFASKAEEACHLIIPLREVTIVEKADSSSVLPSPLSISTKSKMTFFFANLKDRDFLVQRISDFLQRTPSKKPCGSDREWKWNLADPALSSRPVNFCAGEVPTASQGLLKLFRRNSEELLGPKGAKEKMKEESWNIHFFEYGRGMCMYRTVKTRELVQKGIPENLRGELWLLFSGAWNEMVTHPGYYADLVEKSMGKYNLATEEIERDLHRSMPEHPAFQNELGIAALRRVLTAYAFRNPTIGYCQAMNIVTSVLLLYCNEEEAFWLLVALCERMLPDYYNTRVVGALVDQGIFEELTREYLPQLSEKMQDLGVISTISLSWFLTLFLSVMPFESAVVIVDCFFYEGIKFILQVSLAILDANMEKLLQCCDEGEAMTVLGRYLDNVVNKQSVSPPIPHLHALLTSGDDPPLEVDVFELIKTSYEKFSNLKADDIEQMRFKQRLKVIQSLEDTAKKSVVRAVSADIGFSIEELEELYVVFKAKYLMSCYWGNNRAAAARRDQSLPYLEQYRIDMEQFKELFVSLTPWSCGAHTPVLAGRLFRLLDENRDSLINFKEFVTGMSGMYHGDLTEKLKVLYKLHLPPEGNTALLPLPLGLGRSCSTNPRAMNSDFLQSMVSWWQYVKIAKEKGTSPQDYRYYLRMWAKEKESRKETIKDLPKMSQEQFIELCKTLYNMFSEDPVEQELYHAIATVASLLLRIGEVGKKFSSRPMRNTGSLQCEDIADDTVLVGCEGSSSAARYGSTIDTDWSISFEQILASMLTETALVNYFEKKVNILQKIKNQKKVE</sequence>
<dbReference type="GO" id="GO:0003008">
    <property type="term" value="P:system process"/>
    <property type="evidence" value="ECO:0007669"/>
    <property type="project" value="UniProtKB-ARBA"/>
</dbReference>
<evidence type="ECO:0000259" key="11">
    <source>
        <dbReference type="PROSITE" id="PS50222"/>
    </source>
</evidence>
<keyword evidence="13" id="KW-1185">Reference proteome</keyword>
<dbReference type="Gene3D" id="1.10.472.80">
    <property type="entry name" value="Ypt/Rab-GAP domain of gyp1p, domain 3"/>
    <property type="match status" value="1"/>
</dbReference>
<feature type="non-terminal residue" evidence="12">
    <location>
        <position position="1076"/>
    </location>
</feature>
<dbReference type="FunFam" id="1.10.472.80:FF:000033">
    <property type="entry name" value="TBC1 domain family member 9B isoform X1"/>
    <property type="match status" value="1"/>
</dbReference>
<feature type="non-terminal residue" evidence="12">
    <location>
        <position position="1"/>
    </location>
</feature>
<evidence type="ECO:0000313" key="12">
    <source>
        <dbReference type="EMBL" id="KFR06878.1"/>
    </source>
</evidence>
<evidence type="ECO:0000256" key="5">
    <source>
        <dbReference type="ARBA" id="ARBA00022737"/>
    </source>
</evidence>
<dbReference type="Gene3D" id="1.10.8.270">
    <property type="entry name" value="putative rabgap domain of human tbc1 domain family member 14 like domains"/>
    <property type="match status" value="1"/>
</dbReference>
<reference evidence="12 13" key="1">
    <citation type="submission" date="2014-04" db="EMBL/GenBank/DDBJ databases">
        <title>Genome evolution of avian class.</title>
        <authorList>
            <person name="Zhang G."/>
            <person name="Li C."/>
        </authorList>
    </citation>
    <scope>NUCLEOTIDE SEQUENCE [LARGE SCALE GENOMIC DNA]</scope>
    <source>
        <strain evidence="12">BGI_N306</strain>
    </source>
</reference>
<dbReference type="Gene3D" id="2.30.29.30">
    <property type="entry name" value="Pleckstrin-homology domain (PH domain)/Phosphotyrosine-binding domain (PTB)"/>
    <property type="match status" value="2"/>
</dbReference>
<evidence type="ECO:0000256" key="3">
    <source>
        <dbReference type="ARBA" id="ARBA00022553"/>
    </source>
</evidence>
<dbReference type="AlphaFoldDB" id="A0A091VWJ1"/>
<evidence type="ECO:0000256" key="4">
    <source>
        <dbReference type="ARBA" id="ARBA00022692"/>
    </source>
</evidence>
<dbReference type="GO" id="GO:0016020">
    <property type="term" value="C:membrane"/>
    <property type="evidence" value="ECO:0007669"/>
    <property type="project" value="UniProtKB-SubCell"/>
</dbReference>
<dbReference type="Pfam" id="PF00566">
    <property type="entry name" value="RabGAP-TBC"/>
    <property type="match status" value="1"/>
</dbReference>
<feature type="domain" description="EF-hand" evidence="11">
    <location>
        <begin position="830"/>
        <end position="858"/>
    </location>
</feature>
<dbReference type="PANTHER" id="PTHR47666:SF5">
    <property type="entry name" value="TBC1 DOMAIN FAMILY MEMBER 9B"/>
    <property type="match status" value="1"/>
</dbReference>
<name>A0A091VWJ1_OPIHO</name>
<dbReference type="GO" id="GO:0005096">
    <property type="term" value="F:GTPase activator activity"/>
    <property type="evidence" value="ECO:0007669"/>
    <property type="project" value="UniProtKB-KW"/>
</dbReference>
<keyword evidence="2" id="KW-0343">GTPase activation</keyword>
<evidence type="ECO:0000313" key="13">
    <source>
        <dbReference type="Proteomes" id="UP000053605"/>
    </source>
</evidence>
<dbReference type="Pfam" id="PF02893">
    <property type="entry name" value="GRAM"/>
    <property type="match status" value="2"/>
</dbReference>
<dbReference type="FunFam" id="1.10.238.10:FF:000130">
    <property type="entry name" value="TBC1 domain family member 9B isoform X1"/>
    <property type="match status" value="1"/>
</dbReference>
<dbReference type="InterPro" id="IPR004182">
    <property type="entry name" value="GRAM"/>
</dbReference>
<keyword evidence="4" id="KW-0812">Transmembrane</keyword>
<dbReference type="InterPro" id="IPR011993">
    <property type="entry name" value="PH-like_dom_sf"/>
</dbReference>
<evidence type="ECO:0000256" key="8">
    <source>
        <dbReference type="ARBA" id="ARBA00043879"/>
    </source>
</evidence>
<dbReference type="SUPFAM" id="SSF47923">
    <property type="entry name" value="Ypt/Rab-GAP domain of gyp1p"/>
    <property type="match status" value="2"/>
</dbReference>
<dbReference type="CDD" id="cd13351">
    <property type="entry name" value="PH-GRAM1_TCB1D9_TCB1D9B"/>
    <property type="match status" value="1"/>
</dbReference>
<dbReference type="FunFam" id="2.30.29.30:FF:000041">
    <property type="entry name" value="TBC1 domain family member 9 isoform X1"/>
    <property type="match status" value="1"/>
</dbReference>
<dbReference type="InterPro" id="IPR035969">
    <property type="entry name" value="Rab-GAP_TBC_sf"/>
</dbReference>
<dbReference type="SMART" id="SM00164">
    <property type="entry name" value="TBC"/>
    <property type="match status" value="1"/>
</dbReference>
<keyword evidence="3" id="KW-0597">Phosphoprotein</keyword>
<evidence type="ECO:0000256" key="6">
    <source>
        <dbReference type="ARBA" id="ARBA00022989"/>
    </source>
</evidence>
<comment type="function">
    <text evidence="8">May act as a GTPase-activating protein for Rab family protein(s).</text>
</comment>
<dbReference type="InterPro" id="IPR000195">
    <property type="entry name" value="Rab-GAP-TBC_dom"/>
</dbReference>
<evidence type="ECO:0000256" key="9">
    <source>
        <dbReference type="ARBA" id="ARBA00067403"/>
    </source>
</evidence>
<comment type="subcellular location">
    <subcellularLocation>
        <location evidence="1">Membrane</location>
        <topology evidence="1">Single-pass membrane protein</topology>
    </subcellularLocation>
</comment>
<dbReference type="Gene3D" id="1.10.238.10">
    <property type="entry name" value="EF-hand"/>
    <property type="match status" value="1"/>
</dbReference>
<keyword evidence="6" id="KW-1133">Transmembrane helix</keyword>
<gene>
    <name evidence="12" type="ORF">N306_11956</name>
</gene>
<evidence type="ECO:0000259" key="10">
    <source>
        <dbReference type="PROSITE" id="PS50086"/>
    </source>
</evidence>
<organism evidence="12 13">
    <name type="scientific">Opisthocomus hoazin</name>
    <name type="common">Hoatzin</name>
    <name type="synonym">Phasianus hoazin</name>
    <dbReference type="NCBI Taxonomy" id="30419"/>
    <lineage>
        <taxon>Eukaryota</taxon>
        <taxon>Metazoa</taxon>
        <taxon>Chordata</taxon>
        <taxon>Craniata</taxon>
        <taxon>Vertebrata</taxon>
        <taxon>Euteleostomi</taxon>
        <taxon>Archelosauria</taxon>
        <taxon>Archosauria</taxon>
        <taxon>Dinosauria</taxon>
        <taxon>Saurischia</taxon>
        <taxon>Theropoda</taxon>
        <taxon>Coelurosauria</taxon>
        <taxon>Aves</taxon>
        <taxon>Neognathae</taxon>
        <taxon>Neoaves</taxon>
        <taxon>Opisthocomiformes</taxon>
        <taxon>Opisthocomidae</taxon>
        <taxon>Opisthocomus</taxon>
    </lineage>
</organism>
<feature type="domain" description="Rab-GAP TBC" evidence="10">
    <location>
        <begin position="452"/>
        <end position="639"/>
    </location>
</feature>
<evidence type="ECO:0000256" key="2">
    <source>
        <dbReference type="ARBA" id="ARBA00022468"/>
    </source>
</evidence>
<dbReference type="InterPro" id="IPR002048">
    <property type="entry name" value="EF_hand_dom"/>
</dbReference>
<dbReference type="GO" id="GO:0005509">
    <property type="term" value="F:calcium ion binding"/>
    <property type="evidence" value="ECO:0007669"/>
    <property type="project" value="InterPro"/>
</dbReference>
<dbReference type="PANTHER" id="PTHR47666">
    <property type="entry name" value="PROTEIN VASCULAR ASSOCIATED DEATH 1, CHLOROPLASTIC"/>
    <property type="match status" value="1"/>
</dbReference>
<keyword evidence="7" id="KW-0472">Membrane</keyword>
<dbReference type="STRING" id="30419.A0A091VWJ1"/>
<dbReference type="FunFam" id="1.10.8.270:FF:000002">
    <property type="entry name" value="TBC1 domain family member 9B"/>
    <property type="match status" value="1"/>
</dbReference>
<dbReference type="EMBL" id="KK734353">
    <property type="protein sequence ID" value="KFR06878.1"/>
    <property type="molecule type" value="Genomic_DNA"/>
</dbReference>
<dbReference type="FunFam" id="2.30.29.30:FF:000013">
    <property type="entry name" value="Putative TBC1 domain family member 8B"/>
    <property type="match status" value="1"/>
</dbReference>